<dbReference type="InterPro" id="IPR036879">
    <property type="entry name" value="TF_MADSbox_sf"/>
</dbReference>
<evidence type="ECO:0000313" key="1">
    <source>
        <dbReference type="EMBL" id="KAL2327449.1"/>
    </source>
</evidence>
<name>A0ABD1LVB0_9FABA</name>
<dbReference type="SUPFAM" id="SSF55455">
    <property type="entry name" value="SRF-like"/>
    <property type="match status" value="1"/>
</dbReference>
<dbReference type="AlphaFoldDB" id="A0ABD1LVB0"/>
<dbReference type="Gene3D" id="3.40.1810.10">
    <property type="entry name" value="Transcription factor, MADS-box"/>
    <property type="match status" value="1"/>
</dbReference>
<gene>
    <name evidence="1" type="ORF">Fmac_020876</name>
</gene>
<dbReference type="Proteomes" id="UP001603857">
    <property type="component" value="Unassembled WGS sequence"/>
</dbReference>
<keyword evidence="2" id="KW-1185">Reference proteome</keyword>
<protein>
    <recommendedName>
        <fullName evidence="3">MADS-box domain-containing protein</fullName>
    </recommendedName>
</protein>
<proteinExistence type="predicted"/>
<dbReference type="EMBL" id="JBGMDY010000007">
    <property type="protein sequence ID" value="KAL2327449.1"/>
    <property type="molecule type" value="Genomic_DNA"/>
</dbReference>
<sequence>MKKMSEFSSVCGVNTCLIMYDGNGGDVPPLTWPQDPNKVHSIIRRYESIKNEKLPKNFDLNNYFEDKMKIIEIETCKVQKETLKIKYPTWHPSFDNMGIEELQNFIDMLDVKFEACNQRVEMVKRKRQVEANFNFMQYMVPSAIAATQNQSQLSSMHGMSENQLIHVPMKLYNDVNLVTSYLRDHDQGSCSKSPMLNFDQNLMQLMAKNKGVVVDATNQVGVPRDSANNIGALGNSTNQLDVPMDLTKLVDESVDYFSQLGEIEDLTGPLDEFVSWTNQHGVPVIGESTATMNGASATKYGANFHGDAHYPESSLCHYNGGLQSMQPYNYDVAALQNLAPESQNVHQTATLPPLYHPWKNYREITATMFFDSRELNLIPRRLEQLTYSSQLSHTDMFQN</sequence>
<evidence type="ECO:0000313" key="2">
    <source>
        <dbReference type="Proteomes" id="UP001603857"/>
    </source>
</evidence>
<evidence type="ECO:0008006" key="3">
    <source>
        <dbReference type="Google" id="ProtNLM"/>
    </source>
</evidence>
<reference evidence="1 2" key="1">
    <citation type="submission" date="2024-08" db="EMBL/GenBank/DDBJ databases">
        <title>Insights into the chromosomal genome structure of Flemingia macrophylla.</title>
        <authorList>
            <person name="Ding Y."/>
            <person name="Zhao Y."/>
            <person name="Bi W."/>
            <person name="Wu M."/>
            <person name="Zhao G."/>
            <person name="Gong Y."/>
            <person name="Li W."/>
            <person name="Zhang P."/>
        </authorList>
    </citation>
    <scope>NUCLEOTIDE SEQUENCE [LARGE SCALE GENOMIC DNA]</scope>
    <source>
        <strain evidence="1">DYQJB</strain>
        <tissue evidence="1">Leaf</tissue>
    </source>
</reference>
<organism evidence="1 2">
    <name type="scientific">Flemingia macrophylla</name>
    <dbReference type="NCBI Taxonomy" id="520843"/>
    <lineage>
        <taxon>Eukaryota</taxon>
        <taxon>Viridiplantae</taxon>
        <taxon>Streptophyta</taxon>
        <taxon>Embryophyta</taxon>
        <taxon>Tracheophyta</taxon>
        <taxon>Spermatophyta</taxon>
        <taxon>Magnoliopsida</taxon>
        <taxon>eudicotyledons</taxon>
        <taxon>Gunneridae</taxon>
        <taxon>Pentapetalae</taxon>
        <taxon>rosids</taxon>
        <taxon>fabids</taxon>
        <taxon>Fabales</taxon>
        <taxon>Fabaceae</taxon>
        <taxon>Papilionoideae</taxon>
        <taxon>50 kb inversion clade</taxon>
        <taxon>NPAAA clade</taxon>
        <taxon>indigoferoid/millettioid clade</taxon>
        <taxon>Phaseoleae</taxon>
        <taxon>Flemingia</taxon>
    </lineage>
</organism>
<accession>A0ABD1LVB0</accession>
<comment type="caution">
    <text evidence="1">The sequence shown here is derived from an EMBL/GenBank/DDBJ whole genome shotgun (WGS) entry which is preliminary data.</text>
</comment>